<dbReference type="OrthoDB" id="3700248at2"/>
<dbReference type="Pfam" id="PF10824">
    <property type="entry name" value="T7SS_ESX_EspC"/>
    <property type="match status" value="1"/>
</dbReference>
<dbReference type="InterPro" id="IPR022536">
    <property type="entry name" value="EspC"/>
</dbReference>
<dbReference type="RefSeq" id="WP_091619296.1">
    <property type="nucleotide sequence ID" value="NZ_FOEF01000010.1"/>
</dbReference>
<organism evidence="1 2">
    <name type="scientific">Amycolatopsis saalfeldensis</name>
    <dbReference type="NCBI Taxonomy" id="394193"/>
    <lineage>
        <taxon>Bacteria</taxon>
        <taxon>Bacillati</taxon>
        <taxon>Actinomycetota</taxon>
        <taxon>Actinomycetes</taxon>
        <taxon>Pseudonocardiales</taxon>
        <taxon>Pseudonocardiaceae</taxon>
        <taxon>Amycolatopsis</taxon>
    </lineage>
</organism>
<keyword evidence="2" id="KW-1185">Reference proteome</keyword>
<dbReference type="GO" id="GO:0009306">
    <property type="term" value="P:protein secretion"/>
    <property type="evidence" value="ECO:0007669"/>
    <property type="project" value="InterPro"/>
</dbReference>
<name>A0A1H8Y0I7_9PSEU</name>
<dbReference type="Proteomes" id="UP000198582">
    <property type="component" value="Unassembled WGS sequence"/>
</dbReference>
<reference evidence="1 2" key="1">
    <citation type="submission" date="2016-10" db="EMBL/GenBank/DDBJ databases">
        <authorList>
            <person name="de Groot N.N."/>
        </authorList>
    </citation>
    <scope>NUCLEOTIDE SEQUENCE [LARGE SCALE GENOMIC DNA]</scope>
    <source>
        <strain evidence="1 2">DSM 44993</strain>
    </source>
</reference>
<accession>A0A1H8Y0I7</accession>
<evidence type="ECO:0000313" key="2">
    <source>
        <dbReference type="Proteomes" id="UP000198582"/>
    </source>
</evidence>
<evidence type="ECO:0000313" key="1">
    <source>
        <dbReference type="EMBL" id="SEP45542.1"/>
    </source>
</evidence>
<proteinExistence type="predicted"/>
<gene>
    <name evidence="1" type="ORF">SAMN04489732_11061</name>
</gene>
<protein>
    <submittedName>
        <fullName evidence="1">Excreted virulence factor EspC, type VII ESX diderm</fullName>
    </submittedName>
</protein>
<dbReference type="AlphaFoldDB" id="A0A1H8Y0I7"/>
<sequence length="105" mass="10797">MPDQKVSLEALQTHKGEVQSIGDGVKAAAQATAGAGQAMSDNSFGLVGAPFGAAMEIWTAIASSFISDVASSAEDIANKLQQAHDLYSDHDKQTAGHINGIGKEL</sequence>
<dbReference type="EMBL" id="FOEF01000010">
    <property type="protein sequence ID" value="SEP45542.1"/>
    <property type="molecule type" value="Genomic_DNA"/>
</dbReference>
<dbReference type="STRING" id="394193.SAMN04489732_11061"/>